<organism evidence="1">
    <name type="scientific">viral metagenome</name>
    <dbReference type="NCBI Taxonomy" id="1070528"/>
    <lineage>
        <taxon>unclassified sequences</taxon>
        <taxon>metagenomes</taxon>
        <taxon>organismal metagenomes</taxon>
    </lineage>
</organism>
<sequence length="95" mass="11261">MVNWKRIKLVYGQNTIWHIAEHRVDISEVHNVLARRFIIQRIIVNGVLRYSVLGESYGRILTLILEPVGGDDMLLITAYDSPESRKRIYRQWIKR</sequence>
<name>A0A6M3LXI7_9ZZZZ</name>
<evidence type="ECO:0000313" key="1">
    <source>
        <dbReference type="EMBL" id="QJA98272.1"/>
    </source>
</evidence>
<evidence type="ECO:0008006" key="2">
    <source>
        <dbReference type="Google" id="ProtNLM"/>
    </source>
</evidence>
<reference evidence="1" key="1">
    <citation type="submission" date="2020-03" db="EMBL/GenBank/DDBJ databases">
        <title>The deep terrestrial virosphere.</title>
        <authorList>
            <person name="Holmfeldt K."/>
            <person name="Nilsson E."/>
            <person name="Simone D."/>
            <person name="Lopez-Fernandez M."/>
            <person name="Wu X."/>
            <person name="de Brujin I."/>
            <person name="Lundin D."/>
            <person name="Andersson A."/>
            <person name="Bertilsson S."/>
            <person name="Dopson M."/>
        </authorList>
    </citation>
    <scope>NUCLEOTIDE SEQUENCE</scope>
    <source>
        <strain evidence="1">MM171A02050</strain>
    </source>
</reference>
<accession>A0A6M3LXI7</accession>
<proteinExistence type="predicted"/>
<dbReference type="AlphaFoldDB" id="A0A6M3LXI7"/>
<protein>
    <recommendedName>
        <fullName evidence="2">DUF4258 domain-containing protein</fullName>
    </recommendedName>
</protein>
<gene>
    <name evidence="1" type="ORF">MM171A02050_0005</name>
</gene>
<dbReference type="EMBL" id="MT143567">
    <property type="protein sequence ID" value="QJA98272.1"/>
    <property type="molecule type" value="Genomic_DNA"/>
</dbReference>